<dbReference type="PROSITE" id="PS51891">
    <property type="entry name" value="CENP_V_GFA"/>
    <property type="match status" value="1"/>
</dbReference>
<dbReference type="SUPFAM" id="SSF51316">
    <property type="entry name" value="Mss4-like"/>
    <property type="match status" value="1"/>
</dbReference>
<dbReference type="STRING" id="1123269.NX02_08645"/>
<evidence type="ECO:0000313" key="7">
    <source>
        <dbReference type="Proteomes" id="UP000018851"/>
    </source>
</evidence>
<dbReference type="PATRIC" id="fig|1123269.5.peg.1695"/>
<dbReference type="eggNOG" id="COG3791">
    <property type="taxonomic scope" value="Bacteria"/>
</dbReference>
<proteinExistence type="inferred from homology"/>
<dbReference type="Pfam" id="PF04828">
    <property type="entry name" value="GFA"/>
    <property type="match status" value="1"/>
</dbReference>
<dbReference type="AlphaFoldDB" id="W0AAE0"/>
<dbReference type="RefSeq" id="WP_025291710.1">
    <property type="nucleotide sequence ID" value="NZ_CP006644.1"/>
</dbReference>
<evidence type="ECO:0000256" key="4">
    <source>
        <dbReference type="ARBA" id="ARBA00023239"/>
    </source>
</evidence>
<dbReference type="InterPro" id="IPR011057">
    <property type="entry name" value="Mss4-like_sf"/>
</dbReference>
<dbReference type="PANTHER" id="PTHR33337:SF40">
    <property type="entry name" value="CENP-V_GFA DOMAIN-CONTAINING PROTEIN-RELATED"/>
    <property type="match status" value="1"/>
</dbReference>
<dbReference type="Proteomes" id="UP000018851">
    <property type="component" value="Chromosome"/>
</dbReference>
<reference evidence="6 7" key="1">
    <citation type="submission" date="2013-07" db="EMBL/GenBank/DDBJ databases">
        <title>Completed genome of Sphingomonas sanxanigenens NX02.</title>
        <authorList>
            <person name="Ma T."/>
            <person name="Huang H."/>
            <person name="Wu M."/>
            <person name="Li X."/>
            <person name="Li G."/>
        </authorList>
    </citation>
    <scope>NUCLEOTIDE SEQUENCE [LARGE SCALE GENOMIC DNA]</scope>
    <source>
        <strain evidence="6 7">NX02</strain>
    </source>
</reference>
<dbReference type="PANTHER" id="PTHR33337">
    <property type="entry name" value="GFA DOMAIN-CONTAINING PROTEIN"/>
    <property type="match status" value="1"/>
</dbReference>
<evidence type="ECO:0000256" key="3">
    <source>
        <dbReference type="ARBA" id="ARBA00022833"/>
    </source>
</evidence>
<dbReference type="KEGG" id="ssan:NX02_08645"/>
<protein>
    <recommendedName>
        <fullName evidence="5">CENP-V/GFA domain-containing protein</fullName>
    </recommendedName>
</protein>
<evidence type="ECO:0000256" key="2">
    <source>
        <dbReference type="ARBA" id="ARBA00022723"/>
    </source>
</evidence>
<dbReference type="GO" id="GO:0016846">
    <property type="term" value="F:carbon-sulfur lyase activity"/>
    <property type="evidence" value="ECO:0007669"/>
    <property type="project" value="InterPro"/>
</dbReference>
<keyword evidence="3" id="KW-0862">Zinc</keyword>
<keyword evidence="2" id="KW-0479">Metal-binding</keyword>
<dbReference type="Gene3D" id="3.90.1590.10">
    <property type="entry name" value="glutathione-dependent formaldehyde- activating enzyme (gfa)"/>
    <property type="match status" value="1"/>
</dbReference>
<dbReference type="InterPro" id="IPR006913">
    <property type="entry name" value="CENP-V/GFA"/>
</dbReference>
<dbReference type="OrthoDB" id="7186766at2"/>
<keyword evidence="7" id="KW-1185">Reference proteome</keyword>
<sequence>MGLTGGCQCGAIRYEVEGDPLTHALCHCIDCRRSAGAPMVAWTMFPTEAIRITGAPTTYASSTHGRRMFCSTCGTGLFYTNDQNLPGITDIQSATFDDPDAVPAQAHVQTADRIGWMENAHELPSFERYPPQD</sequence>
<dbReference type="GO" id="GO:0046872">
    <property type="term" value="F:metal ion binding"/>
    <property type="evidence" value="ECO:0007669"/>
    <property type="project" value="UniProtKB-KW"/>
</dbReference>
<comment type="similarity">
    <text evidence="1">Belongs to the Gfa family.</text>
</comment>
<organism evidence="6 7">
    <name type="scientific">Sphingomonas sanxanigenens DSM 19645 = NX02</name>
    <dbReference type="NCBI Taxonomy" id="1123269"/>
    <lineage>
        <taxon>Bacteria</taxon>
        <taxon>Pseudomonadati</taxon>
        <taxon>Pseudomonadota</taxon>
        <taxon>Alphaproteobacteria</taxon>
        <taxon>Sphingomonadales</taxon>
        <taxon>Sphingomonadaceae</taxon>
        <taxon>Sphingomonas</taxon>
    </lineage>
</organism>
<dbReference type="HOGENOM" id="CLU_055491_4_3_5"/>
<accession>W0AAE0</accession>
<evidence type="ECO:0000313" key="6">
    <source>
        <dbReference type="EMBL" id="AHE53452.1"/>
    </source>
</evidence>
<evidence type="ECO:0000256" key="1">
    <source>
        <dbReference type="ARBA" id="ARBA00005495"/>
    </source>
</evidence>
<gene>
    <name evidence="6" type="ORF">NX02_08645</name>
</gene>
<keyword evidence="4" id="KW-0456">Lyase</keyword>
<evidence type="ECO:0000259" key="5">
    <source>
        <dbReference type="PROSITE" id="PS51891"/>
    </source>
</evidence>
<feature type="domain" description="CENP-V/GFA" evidence="5">
    <location>
        <begin position="3"/>
        <end position="117"/>
    </location>
</feature>
<name>W0AAE0_9SPHN</name>
<dbReference type="EMBL" id="CP006644">
    <property type="protein sequence ID" value="AHE53452.1"/>
    <property type="molecule type" value="Genomic_DNA"/>
</dbReference>